<name>A0A0F9TFC0_9ZZZZ</name>
<dbReference type="EMBL" id="LAZR01000240">
    <property type="protein sequence ID" value="KKN79915.1"/>
    <property type="molecule type" value="Genomic_DNA"/>
</dbReference>
<sequence>MTRARLILAGCALLAAAAHCSAAPAQQQVTVTLSPADDAADDAPYRRAILMIHNHSPAAIASATIRWQLGGPTFVHPITVAPGSAASLPVVLPAVAIRQTYLIELTTGDARTDEPLRATADIYWPERLVNPAAFIDPAAYEPYQSDRPLWPASIRRRVMLIGLALLVVMTGALLIRRPTVRLAAIMGVVAISLIAALVFMHAQQIVLPRISDDGQFLILTARRTATWTSARTDLTPIYIDRAQMVEDTLIVSPDSISLTLRPGRIQLLRRPLEAPRPKP</sequence>
<keyword evidence="1" id="KW-0812">Transmembrane</keyword>
<protein>
    <submittedName>
        <fullName evidence="2">Uncharacterized protein</fullName>
    </submittedName>
</protein>
<accession>A0A0F9TFC0</accession>
<feature type="transmembrane region" description="Helical" evidence="1">
    <location>
        <begin position="158"/>
        <end position="175"/>
    </location>
</feature>
<gene>
    <name evidence="2" type="ORF">LCGC14_0335440</name>
</gene>
<feature type="transmembrane region" description="Helical" evidence="1">
    <location>
        <begin position="182"/>
        <end position="202"/>
    </location>
</feature>
<evidence type="ECO:0000313" key="2">
    <source>
        <dbReference type="EMBL" id="KKN79915.1"/>
    </source>
</evidence>
<evidence type="ECO:0000256" key="1">
    <source>
        <dbReference type="SAM" id="Phobius"/>
    </source>
</evidence>
<proteinExistence type="predicted"/>
<keyword evidence="1" id="KW-0472">Membrane</keyword>
<organism evidence="2">
    <name type="scientific">marine sediment metagenome</name>
    <dbReference type="NCBI Taxonomy" id="412755"/>
    <lineage>
        <taxon>unclassified sequences</taxon>
        <taxon>metagenomes</taxon>
        <taxon>ecological metagenomes</taxon>
    </lineage>
</organism>
<dbReference type="AlphaFoldDB" id="A0A0F9TFC0"/>
<keyword evidence="1" id="KW-1133">Transmembrane helix</keyword>
<comment type="caution">
    <text evidence="2">The sequence shown here is derived from an EMBL/GenBank/DDBJ whole genome shotgun (WGS) entry which is preliminary data.</text>
</comment>
<reference evidence="2" key="1">
    <citation type="journal article" date="2015" name="Nature">
        <title>Complex archaea that bridge the gap between prokaryotes and eukaryotes.</title>
        <authorList>
            <person name="Spang A."/>
            <person name="Saw J.H."/>
            <person name="Jorgensen S.L."/>
            <person name="Zaremba-Niedzwiedzka K."/>
            <person name="Martijn J."/>
            <person name="Lind A.E."/>
            <person name="van Eijk R."/>
            <person name="Schleper C."/>
            <person name="Guy L."/>
            <person name="Ettema T.J."/>
        </authorList>
    </citation>
    <scope>NUCLEOTIDE SEQUENCE</scope>
</reference>